<dbReference type="PROSITE" id="PS00028">
    <property type="entry name" value="ZINC_FINGER_C2H2_1"/>
    <property type="match status" value="1"/>
</dbReference>
<dbReference type="STRING" id="264951.A0A443I143"/>
<dbReference type="InterPro" id="IPR013087">
    <property type="entry name" value="Znf_C2H2_type"/>
</dbReference>
<evidence type="ECO:0000256" key="6">
    <source>
        <dbReference type="ARBA" id="ARBA00023163"/>
    </source>
</evidence>
<keyword evidence="2" id="KW-0479">Metal-binding</keyword>
<feature type="compositionally biased region" description="Polar residues" evidence="8">
    <location>
        <begin position="205"/>
        <end position="215"/>
    </location>
</feature>
<evidence type="ECO:0000259" key="9">
    <source>
        <dbReference type="PROSITE" id="PS00028"/>
    </source>
</evidence>
<feature type="compositionally biased region" description="Polar residues" evidence="8">
    <location>
        <begin position="241"/>
        <end position="253"/>
    </location>
</feature>
<feature type="region of interest" description="Disordered" evidence="8">
    <location>
        <begin position="146"/>
        <end position="215"/>
    </location>
</feature>
<sequence>MPGPPSRVRVPCTFPGCGRTFGSDAEMKKHKISDLEHEYCSRCDEDFQDEERLLIHKIKSNKHIICPICGSEFRSESGRDHHIMQNHRTEQDLTCYCQAKFKSGATMINHIDKNECPVVSSTQLVKERARKTAFRYALEASELRASLAPGSESDDDREASGGVSLSNVARLNKEAINNQPKSDDGNRSAASTKLSLKHWPRLGEQRQSQMTSESSDLMAFSELSIDHKGKENKGVLDQQDGESTAGRSKNSSDSWRHEGSQAGMTLSDPTNPTRKLPTAGQVLHTLFGHWDATVYFDSFVGRYRCPCGCGYFDDARSFEEHLLIRTNIASRVRCPRCMRVFKATAALVAHCESATTRCNIRYMDNYAQLIGEITGGVIEPNGYLNDGTIKFETGTLTEMPKNTTIGVDLDKVVKGRLP</sequence>
<keyword evidence="7" id="KW-0539">Nucleus</keyword>
<dbReference type="SMART" id="SM00355">
    <property type="entry name" value="ZnF_C2H2"/>
    <property type="match status" value="4"/>
</dbReference>
<evidence type="ECO:0000313" key="10">
    <source>
        <dbReference type="EMBL" id="RWQ97747.1"/>
    </source>
</evidence>
<feature type="domain" description="C2H2-type" evidence="9">
    <location>
        <begin position="66"/>
        <end position="87"/>
    </location>
</feature>
<dbReference type="InterPro" id="IPR051061">
    <property type="entry name" value="Zinc_finger_trans_reg"/>
</dbReference>
<keyword evidence="4" id="KW-0862">Zinc</keyword>
<dbReference type="GO" id="GO:0008270">
    <property type="term" value="F:zinc ion binding"/>
    <property type="evidence" value="ECO:0007669"/>
    <property type="project" value="UniProtKB-KW"/>
</dbReference>
<dbReference type="RefSeq" id="XP_028487392.1">
    <property type="nucleotide sequence ID" value="XM_028628793.1"/>
</dbReference>
<keyword evidence="6" id="KW-0804">Transcription</keyword>
<evidence type="ECO:0000313" key="11">
    <source>
        <dbReference type="Proteomes" id="UP000283841"/>
    </source>
</evidence>
<feature type="compositionally biased region" description="Polar residues" evidence="8">
    <location>
        <begin position="262"/>
        <end position="273"/>
    </location>
</feature>
<reference evidence="10 11" key="1">
    <citation type="journal article" date="2018" name="Front. Microbiol.">
        <title>Genomic and genetic insights into a cosmopolitan fungus, Paecilomyces variotii (Eurotiales).</title>
        <authorList>
            <person name="Urquhart A.S."/>
            <person name="Mondo S.J."/>
            <person name="Makela M.R."/>
            <person name="Hane J.K."/>
            <person name="Wiebenga A."/>
            <person name="He G."/>
            <person name="Mihaltcheva S."/>
            <person name="Pangilinan J."/>
            <person name="Lipzen A."/>
            <person name="Barry K."/>
            <person name="de Vries R.P."/>
            <person name="Grigoriev I.V."/>
            <person name="Idnurm A."/>
        </authorList>
    </citation>
    <scope>NUCLEOTIDE SEQUENCE [LARGE SCALE GENOMIC DNA]</scope>
    <source>
        <strain evidence="10 11">CBS 101075</strain>
    </source>
</reference>
<evidence type="ECO:0000256" key="8">
    <source>
        <dbReference type="SAM" id="MobiDB-lite"/>
    </source>
</evidence>
<keyword evidence="5" id="KW-0805">Transcription regulation</keyword>
<keyword evidence="3" id="KW-0863">Zinc-finger</keyword>
<dbReference type="Gene3D" id="3.30.160.60">
    <property type="entry name" value="Classic Zinc Finger"/>
    <property type="match status" value="1"/>
</dbReference>
<name>A0A443I143_BYSSP</name>
<evidence type="ECO:0000256" key="2">
    <source>
        <dbReference type="ARBA" id="ARBA00022723"/>
    </source>
</evidence>
<dbReference type="VEuPathDB" id="FungiDB:C8Q69DRAFT_441927"/>
<dbReference type="PANTHER" id="PTHR46179:SF13">
    <property type="entry name" value="C2H2-TYPE DOMAIN-CONTAINING PROTEIN"/>
    <property type="match status" value="1"/>
</dbReference>
<evidence type="ECO:0000256" key="5">
    <source>
        <dbReference type="ARBA" id="ARBA00023015"/>
    </source>
</evidence>
<dbReference type="GO" id="GO:0006357">
    <property type="term" value="P:regulation of transcription by RNA polymerase II"/>
    <property type="evidence" value="ECO:0007669"/>
    <property type="project" value="TreeGrafter"/>
</dbReference>
<keyword evidence="11" id="KW-1185">Reference proteome</keyword>
<organism evidence="10 11">
    <name type="scientific">Byssochlamys spectabilis</name>
    <name type="common">Paecilomyces variotii</name>
    <dbReference type="NCBI Taxonomy" id="264951"/>
    <lineage>
        <taxon>Eukaryota</taxon>
        <taxon>Fungi</taxon>
        <taxon>Dikarya</taxon>
        <taxon>Ascomycota</taxon>
        <taxon>Pezizomycotina</taxon>
        <taxon>Eurotiomycetes</taxon>
        <taxon>Eurotiomycetidae</taxon>
        <taxon>Eurotiales</taxon>
        <taxon>Thermoascaceae</taxon>
        <taxon>Paecilomyces</taxon>
    </lineage>
</organism>
<dbReference type="EMBL" id="RCNU01000002">
    <property type="protein sequence ID" value="RWQ97747.1"/>
    <property type="molecule type" value="Genomic_DNA"/>
</dbReference>
<protein>
    <submittedName>
        <fullName evidence="10">Putative C2H2 finger domain protein</fullName>
    </submittedName>
</protein>
<comment type="subcellular location">
    <subcellularLocation>
        <location evidence="1">Nucleus</location>
    </subcellularLocation>
</comment>
<comment type="caution">
    <text evidence="10">The sequence shown here is derived from an EMBL/GenBank/DDBJ whole genome shotgun (WGS) entry which is preliminary data.</text>
</comment>
<evidence type="ECO:0000256" key="7">
    <source>
        <dbReference type="ARBA" id="ARBA00023242"/>
    </source>
</evidence>
<dbReference type="PANTHER" id="PTHR46179">
    <property type="entry name" value="ZINC FINGER PROTEIN"/>
    <property type="match status" value="1"/>
</dbReference>
<accession>A0A443I143</accession>
<evidence type="ECO:0000256" key="4">
    <source>
        <dbReference type="ARBA" id="ARBA00022833"/>
    </source>
</evidence>
<dbReference type="Proteomes" id="UP000283841">
    <property type="component" value="Unassembled WGS sequence"/>
</dbReference>
<dbReference type="GeneID" id="39598070"/>
<evidence type="ECO:0000256" key="1">
    <source>
        <dbReference type="ARBA" id="ARBA00004123"/>
    </source>
</evidence>
<evidence type="ECO:0000256" key="3">
    <source>
        <dbReference type="ARBA" id="ARBA00022771"/>
    </source>
</evidence>
<dbReference type="AlphaFoldDB" id="A0A443I143"/>
<dbReference type="Pfam" id="PF24666">
    <property type="entry name" value="zf-C2H2_fungi_2"/>
    <property type="match status" value="1"/>
</dbReference>
<gene>
    <name evidence="10" type="ORF">C8Q69DRAFT_441927</name>
</gene>
<feature type="compositionally biased region" description="Polar residues" evidence="8">
    <location>
        <begin position="163"/>
        <end position="180"/>
    </location>
</feature>
<feature type="region of interest" description="Disordered" evidence="8">
    <location>
        <begin position="229"/>
        <end position="275"/>
    </location>
</feature>
<proteinExistence type="predicted"/>
<dbReference type="OrthoDB" id="8117402at2759"/>
<dbReference type="GO" id="GO:0005634">
    <property type="term" value="C:nucleus"/>
    <property type="evidence" value="ECO:0007669"/>
    <property type="project" value="UniProtKB-SubCell"/>
</dbReference>